<accession>A0A5F2EW47</accession>
<reference evidence="2" key="1">
    <citation type="submission" date="2018-01" db="EMBL/GenBank/DDBJ databases">
        <authorList>
            <person name="Li J."/>
        </authorList>
    </citation>
    <scope>NUCLEOTIDE SEQUENCE [LARGE SCALE GENOMIC DNA]</scope>
    <source>
        <strain evidence="2">592</strain>
    </source>
</reference>
<accession>A0A2S0WNH0</accession>
<name>A0A2S0WNH0_9ACTN</name>
<sequence>MVTAARRLISRGWVAGVAVLILVGLASFAAMAIVLDGAGRVVGVAGLVFLGLHLIAAVRAFVLPRRRRDLPVDETGRTIIEAPGSLVWPLAVAWAAVPILAAAFVVQAIVDFDSIESPGAAFAVVIATVFGLPDWFRLVTGRLHRWRVVLGPEDLSYYGYRTVIEVPWSSVRGASIQAGGRTRGETKQRQTAGVLIDLKGTRPDPVIPMAAFDVPAEQIVEEIRKRLR</sequence>
<proteinExistence type="predicted"/>
<protein>
    <submittedName>
        <fullName evidence="1">Uncharacterized protein</fullName>
    </submittedName>
</protein>
<keyword evidence="2" id="KW-1185">Reference proteome</keyword>
<dbReference type="OrthoDB" id="3787131at2"/>
<gene>
    <name evidence="1" type="ORF">C3E78_12145</name>
</gene>
<dbReference type="RefSeq" id="WP_108578728.1">
    <property type="nucleotide sequence ID" value="NZ_CP026952.1"/>
</dbReference>
<evidence type="ECO:0000313" key="2">
    <source>
        <dbReference type="Proteomes" id="UP000244384"/>
    </source>
</evidence>
<organism evidence="1 2">
    <name type="scientific">Aeromicrobium chenweiae</name>
    <dbReference type="NCBI Taxonomy" id="2079793"/>
    <lineage>
        <taxon>Bacteria</taxon>
        <taxon>Bacillati</taxon>
        <taxon>Actinomycetota</taxon>
        <taxon>Actinomycetes</taxon>
        <taxon>Propionibacteriales</taxon>
        <taxon>Nocardioidaceae</taxon>
        <taxon>Aeromicrobium</taxon>
    </lineage>
</organism>
<dbReference type="Proteomes" id="UP000244384">
    <property type="component" value="Chromosome"/>
</dbReference>
<dbReference type="AlphaFoldDB" id="A0A2S0WNH0"/>
<dbReference type="KEGG" id="aez:C3E78_12145"/>
<evidence type="ECO:0000313" key="1">
    <source>
        <dbReference type="EMBL" id="AWB92893.1"/>
    </source>
</evidence>
<dbReference type="EMBL" id="CP026952">
    <property type="protein sequence ID" value="AWB92893.1"/>
    <property type="molecule type" value="Genomic_DNA"/>
</dbReference>